<dbReference type="RefSeq" id="WP_307039919.1">
    <property type="nucleotide sequence ID" value="NZ_JAUSYY010000001.1"/>
</dbReference>
<comment type="caution">
    <text evidence="3">The sequence shown here is derived from an EMBL/GenBank/DDBJ whole genome shotgun (WGS) entry which is preliminary data.</text>
</comment>
<accession>A0ABU0R8D3</accession>
<comment type="similarity">
    <text evidence="1">Belongs to the metallo-dependent hydrolases superfamily.</text>
</comment>
<dbReference type="GO" id="GO:0016787">
    <property type="term" value="F:hydrolase activity"/>
    <property type="evidence" value="ECO:0007669"/>
    <property type="project" value="UniProtKB-KW"/>
</dbReference>
<evidence type="ECO:0000313" key="4">
    <source>
        <dbReference type="Proteomes" id="UP001239083"/>
    </source>
</evidence>
<dbReference type="InterPro" id="IPR032466">
    <property type="entry name" value="Metal_Hydrolase"/>
</dbReference>
<name>A0ABU0R8D3_9MICO</name>
<keyword evidence="4" id="KW-1185">Reference proteome</keyword>
<dbReference type="EC" id="3.1.1.-" evidence="3"/>
<dbReference type="Proteomes" id="UP001239083">
    <property type="component" value="Unassembled WGS sequence"/>
</dbReference>
<dbReference type="PANTHER" id="PTHR43569">
    <property type="entry name" value="AMIDOHYDROLASE"/>
    <property type="match status" value="1"/>
</dbReference>
<dbReference type="InterPro" id="IPR052350">
    <property type="entry name" value="Metallo-dep_Lactonases"/>
</dbReference>
<gene>
    <name evidence="3" type="ORF">QFZ26_001026</name>
</gene>
<dbReference type="Pfam" id="PF04909">
    <property type="entry name" value="Amidohydro_2"/>
    <property type="match status" value="1"/>
</dbReference>
<reference evidence="3 4" key="1">
    <citation type="submission" date="2023-07" db="EMBL/GenBank/DDBJ databases">
        <title>Comparative genomics of wheat-associated soil bacteria to identify genetic determinants of phenazine resistance.</title>
        <authorList>
            <person name="Mouncey N."/>
        </authorList>
    </citation>
    <scope>NUCLEOTIDE SEQUENCE [LARGE SCALE GENOMIC DNA]</scope>
    <source>
        <strain evidence="3 4">V3I3</strain>
    </source>
</reference>
<proteinExistence type="inferred from homology"/>
<organism evidence="3 4">
    <name type="scientific">Agromyces ramosus</name>
    <dbReference type="NCBI Taxonomy" id="33879"/>
    <lineage>
        <taxon>Bacteria</taxon>
        <taxon>Bacillati</taxon>
        <taxon>Actinomycetota</taxon>
        <taxon>Actinomycetes</taxon>
        <taxon>Micrococcales</taxon>
        <taxon>Microbacteriaceae</taxon>
        <taxon>Agromyces</taxon>
    </lineage>
</organism>
<evidence type="ECO:0000259" key="2">
    <source>
        <dbReference type="Pfam" id="PF04909"/>
    </source>
</evidence>
<dbReference type="SUPFAM" id="SSF51556">
    <property type="entry name" value="Metallo-dependent hydrolases"/>
    <property type="match status" value="1"/>
</dbReference>
<evidence type="ECO:0000313" key="3">
    <source>
        <dbReference type="EMBL" id="MDQ0893471.1"/>
    </source>
</evidence>
<dbReference type="EMBL" id="JAUSYY010000001">
    <property type="protein sequence ID" value="MDQ0893471.1"/>
    <property type="molecule type" value="Genomic_DNA"/>
</dbReference>
<dbReference type="InterPro" id="IPR006680">
    <property type="entry name" value="Amidohydro-rel"/>
</dbReference>
<protein>
    <submittedName>
        <fullName evidence="3">L-fuconolactonase</fullName>
        <ecNumber evidence="3">3.1.1.-</ecNumber>
    </submittedName>
</protein>
<feature type="domain" description="Amidohydrolase-related" evidence="2">
    <location>
        <begin position="5"/>
        <end position="282"/>
    </location>
</feature>
<dbReference type="PANTHER" id="PTHR43569:SF2">
    <property type="entry name" value="AMIDOHYDROLASE-RELATED DOMAIN-CONTAINING PROTEIN"/>
    <property type="match status" value="1"/>
</dbReference>
<dbReference type="Gene3D" id="3.20.20.140">
    <property type="entry name" value="Metal-dependent hydrolases"/>
    <property type="match status" value="1"/>
</dbReference>
<keyword evidence="3" id="KW-0378">Hydrolase</keyword>
<evidence type="ECO:0000256" key="1">
    <source>
        <dbReference type="ARBA" id="ARBA00038310"/>
    </source>
</evidence>
<sequence length="292" mass="31911">MNRIVDAHHHIWDLAAAHYPWLGPEAGPLFRSFHVDETAPARQSRGIDAVILVQAADNDEDTAHLLSVARAQPDVAGVIAWTPLDDAEGTHRRLSKWADQDAPVVGIRSLLHERQDTRWILSPAVEDGLRAIADAGMPLDYVTADHKALAHLPELTARHPDLVVVVDHLGKPPIGGDRDSFDDWRRLLLAAARSPLVRAKLSGLYPADGPLDRWRADDIHPFVDTAIEILGPSRLLMGSDWPIAELAGGYQRTWDALASTVASLSDGERRDVMGGTADRVYALQGVTRGAHD</sequence>